<dbReference type="InterPro" id="IPR025828">
    <property type="entry name" value="Put_sensor_dom"/>
</dbReference>
<dbReference type="EMBL" id="PYGA01000027">
    <property type="protein sequence ID" value="PSK89134.1"/>
    <property type="molecule type" value="Genomic_DNA"/>
</dbReference>
<dbReference type="InterPro" id="IPR050482">
    <property type="entry name" value="Sensor_HK_TwoCompSys"/>
</dbReference>
<dbReference type="PANTHER" id="PTHR24421">
    <property type="entry name" value="NITRATE/NITRITE SENSOR PROTEIN NARX-RELATED"/>
    <property type="match status" value="1"/>
</dbReference>
<evidence type="ECO:0000256" key="8">
    <source>
        <dbReference type="ARBA" id="ARBA00023012"/>
    </source>
</evidence>
<evidence type="ECO:0000256" key="4">
    <source>
        <dbReference type="ARBA" id="ARBA00022679"/>
    </source>
</evidence>
<keyword evidence="6 12" id="KW-0418">Kinase</keyword>
<dbReference type="Gene3D" id="1.20.5.1930">
    <property type="match status" value="1"/>
</dbReference>
<dbReference type="EC" id="2.7.13.3" evidence="2"/>
<evidence type="ECO:0000313" key="12">
    <source>
        <dbReference type="EMBL" id="PSK89134.1"/>
    </source>
</evidence>
<keyword evidence="9" id="KW-0472">Membrane</keyword>
<dbReference type="Pfam" id="PF07730">
    <property type="entry name" value="HisKA_3"/>
    <property type="match status" value="1"/>
</dbReference>
<protein>
    <recommendedName>
        <fullName evidence="2">histidine kinase</fullName>
        <ecNumber evidence="2">2.7.13.3</ecNumber>
    </recommendedName>
</protein>
<dbReference type="Proteomes" id="UP000240542">
    <property type="component" value="Unassembled WGS sequence"/>
</dbReference>
<dbReference type="GO" id="GO:0000155">
    <property type="term" value="F:phosphorelay sensor kinase activity"/>
    <property type="evidence" value="ECO:0007669"/>
    <property type="project" value="InterPro"/>
</dbReference>
<evidence type="ECO:0000256" key="1">
    <source>
        <dbReference type="ARBA" id="ARBA00000085"/>
    </source>
</evidence>
<accession>A0A2P8CVY7</accession>
<dbReference type="PANTHER" id="PTHR24421:SF10">
    <property type="entry name" value="NITRATE_NITRITE SENSOR PROTEIN NARQ"/>
    <property type="match status" value="1"/>
</dbReference>
<proteinExistence type="predicted"/>
<dbReference type="Pfam" id="PF13796">
    <property type="entry name" value="Sensor"/>
    <property type="match status" value="1"/>
</dbReference>
<dbReference type="GO" id="GO:0005524">
    <property type="term" value="F:ATP binding"/>
    <property type="evidence" value="ECO:0007669"/>
    <property type="project" value="UniProtKB-KW"/>
</dbReference>
<organism evidence="12 13">
    <name type="scientific">Murinocardiopsis flavida</name>
    <dbReference type="NCBI Taxonomy" id="645275"/>
    <lineage>
        <taxon>Bacteria</taxon>
        <taxon>Bacillati</taxon>
        <taxon>Actinomycetota</taxon>
        <taxon>Actinomycetes</taxon>
        <taxon>Streptosporangiales</taxon>
        <taxon>Nocardiopsidaceae</taxon>
        <taxon>Murinocardiopsis</taxon>
    </lineage>
</organism>
<evidence type="ECO:0000256" key="6">
    <source>
        <dbReference type="ARBA" id="ARBA00022777"/>
    </source>
</evidence>
<feature type="transmembrane region" description="Helical" evidence="9">
    <location>
        <begin position="74"/>
        <end position="99"/>
    </location>
</feature>
<keyword evidence="9" id="KW-1133">Transmembrane helix</keyword>
<dbReference type="GO" id="GO:0016020">
    <property type="term" value="C:membrane"/>
    <property type="evidence" value="ECO:0007669"/>
    <property type="project" value="InterPro"/>
</dbReference>
<dbReference type="RefSeq" id="WP_106586233.1">
    <property type="nucleotide sequence ID" value="NZ_PYGA01000027.1"/>
</dbReference>
<evidence type="ECO:0000256" key="5">
    <source>
        <dbReference type="ARBA" id="ARBA00022741"/>
    </source>
</evidence>
<keyword evidence="9" id="KW-0812">Transmembrane</keyword>
<evidence type="ECO:0000256" key="3">
    <source>
        <dbReference type="ARBA" id="ARBA00022553"/>
    </source>
</evidence>
<dbReference type="GO" id="GO:0046983">
    <property type="term" value="F:protein dimerization activity"/>
    <property type="evidence" value="ECO:0007669"/>
    <property type="project" value="InterPro"/>
</dbReference>
<feature type="transmembrane region" description="Helical" evidence="9">
    <location>
        <begin position="195"/>
        <end position="223"/>
    </location>
</feature>
<dbReference type="SUPFAM" id="SSF55874">
    <property type="entry name" value="ATPase domain of HSP90 chaperone/DNA topoisomerase II/histidine kinase"/>
    <property type="match status" value="1"/>
</dbReference>
<keyword evidence="5" id="KW-0547">Nucleotide-binding</keyword>
<dbReference type="InterPro" id="IPR011712">
    <property type="entry name" value="Sig_transdc_His_kin_sub3_dim/P"/>
</dbReference>
<feature type="transmembrane region" description="Helical" evidence="9">
    <location>
        <begin position="142"/>
        <end position="175"/>
    </location>
</feature>
<keyword evidence="13" id="KW-1185">Reference proteome</keyword>
<evidence type="ECO:0000313" key="13">
    <source>
        <dbReference type="Proteomes" id="UP000240542"/>
    </source>
</evidence>
<reference evidence="12 13" key="1">
    <citation type="submission" date="2018-03" db="EMBL/GenBank/DDBJ databases">
        <title>Genomic Encyclopedia of Archaeal and Bacterial Type Strains, Phase II (KMG-II): from individual species to whole genera.</title>
        <authorList>
            <person name="Goeker M."/>
        </authorList>
    </citation>
    <scope>NUCLEOTIDE SEQUENCE [LARGE SCALE GENOMIC DNA]</scope>
    <source>
        <strain evidence="12 13">DSM 45312</strain>
    </source>
</reference>
<dbReference type="CDD" id="cd16917">
    <property type="entry name" value="HATPase_UhpB-NarQ-NarX-like"/>
    <property type="match status" value="1"/>
</dbReference>
<keyword evidence="3" id="KW-0597">Phosphoprotein</keyword>
<feature type="domain" description="Putative sensor" evidence="11">
    <location>
        <begin position="71"/>
        <end position="228"/>
    </location>
</feature>
<evidence type="ECO:0000256" key="9">
    <source>
        <dbReference type="SAM" id="Phobius"/>
    </source>
</evidence>
<feature type="domain" description="Signal transduction histidine kinase subgroup 3 dimerisation and phosphoacceptor" evidence="10">
    <location>
        <begin position="257"/>
        <end position="321"/>
    </location>
</feature>
<comment type="caution">
    <text evidence="12">The sequence shown here is derived from an EMBL/GenBank/DDBJ whole genome shotgun (WGS) entry which is preliminary data.</text>
</comment>
<dbReference type="OrthoDB" id="3526306at2"/>
<dbReference type="InterPro" id="IPR036890">
    <property type="entry name" value="HATPase_C_sf"/>
</dbReference>
<name>A0A2P8CVY7_9ACTN</name>
<sequence length="452" mass="47811">MSTPQPQTPFGALTRRRFLLSRWPWRSLGFVLTSPPVSAVTAGVLALISMPWLIALTYVIDAGAEPNPPQLGLLMFLIVLGTVLVGALGPLVALPLAALERLRLRLVDFRPMASGHRTPGPGLWAWVRTRYTESATWRELAYAVLLATVAPVLFVGLLVLGFAAVTLMLIPVIVWQEGPGQVDFIWSTIDTMGQAVTIGVLGAALLVLLPYPVALLAGAHGALARALLQGRGRGELSAELGAVSRSRARLVDAFEAERRRIERDLHDGAQQRLVTLTLQLGLARLDIPAGSPAADSVADAHDQAKQLMAELRELIRGIHPQILTDRGLPAALGQLADRAAIPVEVRTHIPRRLPGHIEGTAYFVVSEALTNVAKHSGAAAAEVAAHLVADVLVVEVRDDGSGGADPDGGTGLTGLSDRVSVMDGTMVMSSPPGGPTLLRVELPCPQNPPPSA</sequence>
<evidence type="ECO:0000259" key="10">
    <source>
        <dbReference type="Pfam" id="PF07730"/>
    </source>
</evidence>
<dbReference type="Gene3D" id="3.30.565.10">
    <property type="entry name" value="Histidine kinase-like ATPase, C-terminal domain"/>
    <property type="match status" value="1"/>
</dbReference>
<evidence type="ECO:0000256" key="2">
    <source>
        <dbReference type="ARBA" id="ARBA00012438"/>
    </source>
</evidence>
<feature type="transmembrane region" description="Helical" evidence="9">
    <location>
        <begin position="25"/>
        <end position="54"/>
    </location>
</feature>
<keyword evidence="7" id="KW-0067">ATP-binding</keyword>
<keyword evidence="4" id="KW-0808">Transferase</keyword>
<gene>
    <name evidence="12" type="ORF">CLV63_1277</name>
</gene>
<keyword evidence="8" id="KW-0902">Two-component regulatory system</keyword>
<dbReference type="AlphaFoldDB" id="A0A2P8CVY7"/>
<comment type="catalytic activity">
    <reaction evidence="1">
        <text>ATP + protein L-histidine = ADP + protein N-phospho-L-histidine.</text>
        <dbReference type="EC" id="2.7.13.3"/>
    </reaction>
</comment>
<evidence type="ECO:0000256" key="7">
    <source>
        <dbReference type="ARBA" id="ARBA00022840"/>
    </source>
</evidence>
<evidence type="ECO:0000259" key="11">
    <source>
        <dbReference type="Pfam" id="PF13796"/>
    </source>
</evidence>